<dbReference type="EMBL" id="MGKI01000004">
    <property type="protein sequence ID" value="OGN23158.1"/>
    <property type="molecule type" value="Genomic_DNA"/>
</dbReference>
<gene>
    <name evidence="1" type="ORF">A2918_03930</name>
</gene>
<proteinExistence type="predicted"/>
<sequence>MSGAFKNNNSKAVAVEISIIGYAEDIFFLQFLHRPSRIKWLRTGSKSNHLIVDWQMTHLDLPLIMLRPVLNLNKTTLKKLPIERPIKNIKT</sequence>
<comment type="caution">
    <text evidence="1">The sequence shown here is derived from an EMBL/GenBank/DDBJ whole genome shotgun (WGS) entry which is preliminary data.</text>
</comment>
<protein>
    <submittedName>
        <fullName evidence="1">Uncharacterized protein</fullName>
    </submittedName>
</protein>
<dbReference type="Proteomes" id="UP000178227">
    <property type="component" value="Unassembled WGS sequence"/>
</dbReference>
<name>A0A1F8GEK6_9BACT</name>
<dbReference type="STRING" id="1802694.A2918_03930"/>
<reference evidence="1 2" key="1">
    <citation type="journal article" date="2016" name="Nat. Commun.">
        <title>Thousands of microbial genomes shed light on interconnected biogeochemical processes in an aquifer system.</title>
        <authorList>
            <person name="Anantharaman K."/>
            <person name="Brown C.T."/>
            <person name="Hug L.A."/>
            <person name="Sharon I."/>
            <person name="Castelle C.J."/>
            <person name="Probst A.J."/>
            <person name="Thomas B.C."/>
            <person name="Singh A."/>
            <person name="Wilkins M.J."/>
            <person name="Karaoz U."/>
            <person name="Brodie E.L."/>
            <person name="Williams K.H."/>
            <person name="Hubbard S.S."/>
            <person name="Banfield J.F."/>
        </authorList>
    </citation>
    <scope>NUCLEOTIDE SEQUENCE [LARGE SCALE GENOMIC DNA]</scope>
</reference>
<accession>A0A1F8GEK6</accession>
<evidence type="ECO:0000313" key="1">
    <source>
        <dbReference type="EMBL" id="OGN23158.1"/>
    </source>
</evidence>
<dbReference type="AlphaFoldDB" id="A0A1F8GEK6"/>
<evidence type="ECO:0000313" key="2">
    <source>
        <dbReference type="Proteomes" id="UP000178227"/>
    </source>
</evidence>
<organism evidence="1 2">
    <name type="scientific">Candidatus Yanofskybacteria bacterium RIFCSPLOWO2_01_FULL_42_49</name>
    <dbReference type="NCBI Taxonomy" id="1802694"/>
    <lineage>
        <taxon>Bacteria</taxon>
        <taxon>Candidatus Yanofskyibacteriota</taxon>
    </lineage>
</organism>